<dbReference type="AlphaFoldDB" id="A0A6V7UF54"/>
<name>A0A6V7UF54_MELEN</name>
<organism evidence="6 7">
    <name type="scientific">Meloidogyne enterolobii</name>
    <name type="common">Root-knot nematode worm</name>
    <name type="synonym">Meloidogyne mayaguensis</name>
    <dbReference type="NCBI Taxonomy" id="390850"/>
    <lineage>
        <taxon>Eukaryota</taxon>
        <taxon>Metazoa</taxon>
        <taxon>Ecdysozoa</taxon>
        <taxon>Nematoda</taxon>
        <taxon>Chromadorea</taxon>
        <taxon>Rhabditida</taxon>
        <taxon>Tylenchina</taxon>
        <taxon>Tylenchomorpha</taxon>
        <taxon>Tylenchoidea</taxon>
        <taxon>Meloidogynidae</taxon>
        <taxon>Meloidogyninae</taxon>
        <taxon>Meloidogyne</taxon>
    </lineage>
</organism>
<dbReference type="InterPro" id="IPR019424">
    <property type="entry name" value="7TM_GPCR_Srsx"/>
</dbReference>
<dbReference type="Proteomes" id="UP000580250">
    <property type="component" value="Unassembled WGS sequence"/>
</dbReference>
<evidence type="ECO:0000313" key="6">
    <source>
        <dbReference type="EMBL" id="CAD2156453.1"/>
    </source>
</evidence>
<dbReference type="SMART" id="SM01381">
    <property type="entry name" value="7TM_GPCR_Srsx"/>
    <property type="match status" value="1"/>
</dbReference>
<dbReference type="Pfam" id="PF10320">
    <property type="entry name" value="7TM_GPCR_Srsx"/>
    <property type="match status" value="1"/>
</dbReference>
<dbReference type="SUPFAM" id="SSF81321">
    <property type="entry name" value="Family A G protein-coupled receptor-like"/>
    <property type="match status" value="1"/>
</dbReference>
<sequence length="340" mass="38563">MVCGPSLDPDYLSNKDAGVKLAFVMPAIEFSLISLIGIIFNFSVCYITFKYRKQYTTLGSKTAILITLNSFFEILLLSAHFLFLAVTASGTNFIPFKKAIIFHFPSMIGYFSTFLMMYSLSFDRLLAVAFPFFYQSVKRHYYICVHLTVVITFICFIIYRIIQVIILYPEWPVNGSIGDTLSLITLNSSIWAFISSPLSMLPSIIPYLIIGLIVKCLKVSSNDNKKSKLWRSLFLIVFVDIGGYFINFSIMMFILAPIKCDNPIRFLSLVIFPGLFLNLAIMSTAPILFINSTDYNKAYRKELHKIKLLIRKMLGIKVHPTIQVKPCSNIIAGINIESVC</sequence>
<evidence type="ECO:0000256" key="4">
    <source>
        <dbReference type="ARBA" id="ARBA00023136"/>
    </source>
</evidence>
<evidence type="ECO:0000256" key="2">
    <source>
        <dbReference type="ARBA" id="ARBA00022692"/>
    </source>
</evidence>
<feature type="transmembrane region" description="Helical" evidence="5">
    <location>
        <begin position="141"/>
        <end position="168"/>
    </location>
</feature>
<dbReference type="OrthoDB" id="5820127at2759"/>
<feature type="transmembrane region" description="Helical" evidence="5">
    <location>
        <begin position="264"/>
        <end position="290"/>
    </location>
</feature>
<keyword evidence="4 5" id="KW-0472">Membrane</keyword>
<comment type="subcellular location">
    <subcellularLocation>
        <location evidence="1">Membrane</location>
    </subcellularLocation>
</comment>
<feature type="transmembrane region" description="Helical" evidence="5">
    <location>
        <begin position="30"/>
        <end position="51"/>
    </location>
</feature>
<dbReference type="PANTHER" id="PTHR23360">
    <property type="entry name" value="G-PROTEIN COUPLED RECEPTORS FAMILY 1 PROFILE DOMAIN-CONTAINING PROTEIN-RELATED"/>
    <property type="match status" value="1"/>
</dbReference>
<comment type="caution">
    <text evidence="6">The sequence shown here is derived from an EMBL/GenBank/DDBJ whole genome shotgun (WGS) entry which is preliminary data.</text>
</comment>
<gene>
    <name evidence="6" type="ORF">MENT_LOCUS12245</name>
</gene>
<keyword evidence="3 5" id="KW-1133">Transmembrane helix</keyword>
<feature type="transmembrane region" description="Helical" evidence="5">
    <location>
        <begin position="63"/>
        <end position="88"/>
    </location>
</feature>
<proteinExistence type="predicted"/>
<accession>A0A6V7UF54</accession>
<feature type="transmembrane region" description="Helical" evidence="5">
    <location>
        <begin position="233"/>
        <end position="258"/>
    </location>
</feature>
<reference evidence="6 7" key="1">
    <citation type="submission" date="2020-08" db="EMBL/GenBank/DDBJ databases">
        <authorList>
            <person name="Koutsovoulos G."/>
            <person name="Danchin GJ E."/>
        </authorList>
    </citation>
    <scope>NUCLEOTIDE SEQUENCE [LARGE SCALE GENOMIC DNA]</scope>
</reference>
<evidence type="ECO:0000313" key="7">
    <source>
        <dbReference type="Proteomes" id="UP000580250"/>
    </source>
</evidence>
<dbReference type="GO" id="GO:0016020">
    <property type="term" value="C:membrane"/>
    <property type="evidence" value="ECO:0007669"/>
    <property type="project" value="UniProtKB-SubCell"/>
</dbReference>
<keyword evidence="2 5" id="KW-0812">Transmembrane</keyword>
<feature type="transmembrane region" description="Helical" evidence="5">
    <location>
        <begin position="188"/>
        <end position="213"/>
    </location>
</feature>
<evidence type="ECO:0000256" key="5">
    <source>
        <dbReference type="SAM" id="Phobius"/>
    </source>
</evidence>
<dbReference type="InterPro" id="IPR000276">
    <property type="entry name" value="GPCR_Rhodpsn"/>
</dbReference>
<dbReference type="InterPro" id="IPR047130">
    <property type="entry name" value="7TM_GPCR_Srsx_nematod"/>
</dbReference>
<dbReference type="EMBL" id="CAJEWN010000062">
    <property type="protein sequence ID" value="CAD2156453.1"/>
    <property type="molecule type" value="Genomic_DNA"/>
</dbReference>
<evidence type="ECO:0000256" key="3">
    <source>
        <dbReference type="ARBA" id="ARBA00022989"/>
    </source>
</evidence>
<feature type="transmembrane region" description="Helical" evidence="5">
    <location>
        <begin position="100"/>
        <end position="120"/>
    </location>
</feature>
<evidence type="ECO:0000256" key="1">
    <source>
        <dbReference type="ARBA" id="ARBA00004370"/>
    </source>
</evidence>
<protein>
    <submittedName>
        <fullName evidence="6">Uncharacterized protein</fullName>
    </submittedName>
</protein>
<dbReference type="GO" id="GO:0004930">
    <property type="term" value="F:G protein-coupled receptor activity"/>
    <property type="evidence" value="ECO:0007669"/>
    <property type="project" value="InterPro"/>
</dbReference>
<dbReference type="PANTHER" id="PTHR23360:SF5">
    <property type="entry name" value="G-PROTEIN COUPLED RECEPTORS FAMILY 1 PROFILE DOMAIN-CONTAINING PROTEIN"/>
    <property type="match status" value="1"/>
</dbReference>
<dbReference type="Gene3D" id="1.20.1070.10">
    <property type="entry name" value="Rhodopsin 7-helix transmembrane proteins"/>
    <property type="match status" value="1"/>
</dbReference>